<feature type="transmembrane region" description="Helical" evidence="8">
    <location>
        <begin position="448"/>
        <end position="469"/>
    </location>
</feature>
<keyword evidence="4" id="KW-0732">Signal</keyword>
<dbReference type="PANTHER" id="PTHR10877">
    <property type="entry name" value="POLYCYSTIN FAMILY MEMBER"/>
    <property type="match status" value="1"/>
</dbReference>
<dbReference type="Pfam" id="PF01477">
    <property type="entry name" value="PLAT"/>
    <property type="match status" value="1"/>
</dbReference>
<dbReference type="InterPro" id="IPR051223">
    <property type="entry name" value="Polycystin"/>
</dbReference>
<feature type="transmembrane region" description="Helical" evidence="8">
    <location>
        <begin position="1027"/>
        <end position="1047"/>
    </location>
</feature>
<feature type="transmembrane region" description="Helical" evidence="8">
    <location>
        <begin position="941"/>
        <end position="960"/>
    </location>
</feature>
<evidence type="ECO:0000259" key="9">
    <source>
        <dbReference type="PROSITE" id="PS50095"/>
    </source>
</evidence>
<comment type="caution">
    <text evidence="10">The sequence shown here is derived from an EMBL/GenBank/DDBJ whole genome shotgun (WGS) entry which is preliminary data.</text>
</comment>
<organism evidence="10 11">
    <name type="scientific">Pinctada imbricata</name>
    <name type="common">Atlantic pearl-oyster</name>
    <name type="synonym">Pinctada martensii</name>
    <dbReference type="NCBI Taxonomy" id="66713"/>
    <lineage>
        <taxon>Eukaryota</taxon>
        <taxon>Metazoa</taxon>
        <taxon>Spiralia</taxon>
        <taxon>Lophotrochozoa</taxon>
        <taxon>Mollusca</taxon>
        <taxon>Bivalvia</taxon>
        <taxon>Autobranchia</taxon>
        <taxon>Pteriomorphia</taxon>
        <taxon>Pterioida</taxon>
        <taxon>Pterioidea</taxon>
        <taxon>Pteriidae</taxon>
        <taxon>Pinctada</taxon>
    </lineage>
</organism>
<feature type="transmembrane region" description="Helical" evidence="8">
    <location>
        <begin position="673"/>
        <end position="692"/>
    </location>
</feature>
<sequence length="1171" mass="135082">GNDDNFSPLEALNGDEGKYLLSIDINDTTLEAYMVEFNIGTIKDCEVWGKYGNNKLPGEDNYDIYIQTRGSSRIKKTKPLDLAVSFRQSKLKVTVDNTGKRRNMAVDPMAFVLRCEVYQKHKYRLSSIGGRCLNSDKTAWLTTINNKCVKIYKAKGNELVFKSTFFGTFSAQAFFIAPTPIRFDEIFLNFSDRLAEAPHVLATFVVVIVIAFLSVIPLRRADRNDKIDWTYLPVLDNPEYGYRYYLSIQTSTGSERKLSANMYIELVGSVGRSGPRILSDGTRENFRRGTSSHFLLITNRTLGDIKKVFIWHDNSGSSPRWLLSKLLILDGLNMQRYVFVCNKWFSLDCEDGRTWRRLYKTSTETLDSKSVFEESSRRYFYDDFLLLSLFKRPYHSEFTRVQRMWTIIGMMFLAMLASAMWYEFSQGMDTSGLGQLKVGPFTLSYQQLYVGTMSSIITLVPSLIVITIFRNRKSKQNLSKVRDIPPLTRNSDTLHIVDEENKNKSEDDMDDTIKAVQFQTPTPTEYTKKRSCALPWWSIFIAYAILIICILTGGVLTFFYSLQFGKEKTNNWFLSFIFGTTGSTFILEPAKFLRGRNLHVLRLHQNLCCKILYKNIILSHLLTIYSYIIQGPSKPARYSIFPCPSQKGEELEVKVQRRKAQLDRQLTDLLRSWLLKALYVCLVLVLGSHNYINTSYYQNSQLLESVNSTYEVKSIEDIWIWMHQYYIPAIWPKLNAADQVRSAYEQRFLSDDFSYRLGFTRVRQVRVQGWESYNASCFEYDNNDFEANEEVDAAFLYYNSTFTNSFPFVGQFAVYGGGGYLINLGPKQSLALVYAQNLSASTWIDQYTRAVFIDTNSFNPATRLFSHTQVVFELSEYGGIASSFKAFSSNLYPYVNAIDYLVLGVQLIFCIVIIVKVISIFFELYKSKLLCLRRFTFYCDLLDLCMCLTAAISYILRILYTVEAIEEIRNNEGSYVALEGVEIYENLYLISLAWISFLAILRLLEPLTFNFYLFMLQRSLSVARSTLLQYLVVVFIIVTAFGCYLCLSVGRQVENFKNMSTSVVTLINLLLAMVSFRGSVEMDSLESRIVLALYSITMSLVMVNVFITTLTTVFDEIKRVQSESRDTDVDDEYVFDSELNKHFWVRVNSFITSCYQRCCPKRKIFIVYFEN</sequence>
<feature type="transmembrane region" description="Helical" evidence="8">
    <location>
        <begin position="987"/>
        <end position="1007"/>
    </location>
</feature>
<gene>
    <name evidence="10" type="ORF">FSP39_010372</name>
</gene>
<feature type="non-terminal residue" evidence="10">
    <location>
        <position position="1"/>
    </location>
</feature>
<dbReference type="SUPFAM" id="SSF49723">
    <property type="entry name" value="Lipase/lipooxygenase domain (PLAT/LH2 domain)"/>
    <property type="match status" value="1"/>
</dbReference>
<feature type="transmembrane region" description="Helical" evidence="8">
    <location>
        <begin position="404"/>
        <end position="422"/>
    </location>
</feature>
<evidence type="ECO:0000256" key="4">
    <source>
        <dbReference type="ARBA" id="ARBA00022729"/>
    </source>
</evidence>
<protein>
    <recommendedName>
        <fullName evidence="9">PLAT domain-containing protein</fullName>
    </recommendedName>
</protein>
<feature type="transmembrane region" description="Helical" evidence="8">
    <location>
        <begin position="611"/>
        <end position="629"/>
    </location>
</feature>
<dbReference type="GO" id="GO:0050982">
    <property type="term" value="P:detection of mechanical stimulus"/>
    <property type="evidence" value="ECO:0007669"/>
    <property type="project" value="TreeGrafter"/>
</dbReference>
<evidence type="ECO:0000256" key="7">
    <source>
        <dbReference type="PROSITE-ProRule" id="PRU00152"/>
    </source>
</evidence>
<proteinExistence type="inferred from homology"/>
<reference evidence="10" key="1">
    <citation type="submission" date="2019-08" db="EMBL/GenBank/DDBJ databases">
        <title>The improved chromosome-level genome for the pearl oyster Pinctada fucata martensii using PacBio sequencing and Hi-C.</title>
        <authorList>
            <person name="Zheng Z."/>
        </authorList>
    </citation>
    <scope>NUCLEOTIDE SEQUENCE</scope>
    <source>
        <strain evidence="10">ZZ-2019</strain>
        <tissue evidence="10">Adductor muscle</tissue>
    </source>
</reference>
<evidence type="ECO:0000313" key="10">
    <source>
        <dbReference type="EMBL" id="KAK3084232.1"/>
    </source>
</evidence>
<dbReference type="GO" id="GO:0005262">
    <property type="term" value="F:calcium channel activity"/>
    <property type="evidence" value="ECO:0007669"/>
    <property type="project" value="TreeGrafter"/>
</dbReference>
<dbReference type="GO" id="GO:0016020">
    <property type="term" value="C:membrane"/>
    <property type="evidence" value="ECO:0007669"/>
    <property type="project" value="UniProtKB-SubCell"/>
</dbReference>
<comment type="caution">
    <text evidence="7">Lacks conserved residue(s) required for the propagation of feature annotation.</text>
</comment>
<dbReference type="InterPro" id="IPR046791">
    <property type="entry name" value="Polycystin_dom"/>
</dbReference>
<dbReference type="Proteomes" id="UP001186944">
    <property type="component" value="Unassembled WGS sequence"/>
</dbReference>
<dbReference type="SMART" id="SM00308">
    <property type="entry name" value="LH2"/>
    <property type="match status" value="1"/>
</dbReference>
<dbReference type="InterPro" id="IPR001024">
    <property type="entry name" value="PLAT/LH2_dom"/>
</dbReference>
<keyword evidence="5 8" id="KW-1133">Transmembrane helix</keyword>
<feature type="transmembrane region" description="Helical" evidence="8">
    <location>
        <begin position="1059"/>
        <end position="1077"/>
    </location>
</feature>
<dbReference type="PANTHER" id="PTHR10877:SF150">
    <property type="entry name" value="REJ DOMAIN-CONTAINING PROTEIN"/>
    <property type="match status" value="1"/>
</dbReference>
<dbReference type="Pfam" id="PF20519">
    <property type="entry name" value="Polycystin_dom"/>
    <property type="match status" value="1"/>
</dbReference>
<accession>A0AA89BKB1</accession>
<evidence type="ECO:0000313" key="11">
    <source>
        <dbReference type="Proteomes" id="UP001186944"/>
    </source>
</evidence>
<comment type="similarity">
    <text evidence="2">Belongs to the polycystin family.</text>
</comment>
<dbReference type="InterPro" id="IPR013122">
    <property type="entry name" value="PKD1_2_channel"/>
</dbReference>
<keyword evidence="3 8" id="KW-0812">Transmembrane</keyword>
<dbReference type="EMBL" id="VSWD01000013">
    <property type="protein sequence ID" value="KAK3084232.1"/>
    <property type="molecule type" value="Genomic_DNA"/>
</dbReference>
<keyword evidence="6 8" id="KW-0472">Membrane</keyword>
<feature type="transmembrane region" description="Helical" evidence="8">
    <location>
        <begin position="197"/>
        <end position="216"/>
    </location>
</feature>
<feature type="transmembrane region" description="Helical" evidence="8">
    <location>
        <begin position="1089"/>
        <end position="1114"/>
    </location>
</feature>
<evidence type="ECO:0000256" key="6">
    <source>
        <dbReference type="ARBA" id="ARBA00023136"/>
    </source>
</evidence>
<dbReference type="InterPro" id="IPR036392">
    <property type="entry name" value="PLAT/LH2_dom_sf"/>
</dbReference>
<evidence type="ECO:0000256" key="1">
    <source>
        <dbReference type="ARBA" id="ARBA00004141"/>
    </source>
</evidence>
<keyword evidence="11" id="KW-1185">Reference proteome</keyword>
<comment type="subcellular location">
    <subcellularLocation>
        <location evidence="1">Membrane</location>
        <topology evidence="1">Multi-pass membrane protein</topology>
    </subcellularLocation>
</comment>
<feature type="transmembrane region" description="Helical" evidence="8">
    <location>
        <begin position="900"/>
        <end position="921"/>
    </location>
</feature>
<evidence type="ECO:0000256" key="2">
    <source>
        <dbReference type="ARBA" id="ARBA00007200"/>
    </source>
</evidence>
<dbReference type="Gene3D" id="2.60.60.20">
    <property type="entry name" value="PLAT/LH2 domain"/>
    <property type="match status" value="1"/>
</dbReference>
<dbReference type="PROSITE" id="PS50095">
    <property type="entry name" value="PLAT"/>
    <property type="match status" value="1"/>
</dbReference>
<name>A0AA89BKB1_PINIB</name>
<dbReference type="AlphaFoldDB" id="A0AA89BKB1"/>
<feature type="transmembrane region" description="Helical" evidence="8">
    <location>
        <begin position="159"/>
        <end position="177"/>
    </location>
</feature>
<feature type="transmembrane region" description="Helical" evidence="8">
    <location>
        <begin position="572"/>
        <end position="590"/>
    </location>
</feature>
<feature type="domain" description="PLAT" evidence="9">
    <location>
        <begin position="242"/>
        <end position="359"/>
    </location>
</feature>
<dbReference type="Pfam" id="PF08016">
    <property type="entry name" value="PKD_channel"/>
    <property type="match status" value="1"/>
</dbReference>
<feature type="transmembrane region" description="Helical" evidence="8">
    <location>
        <begin position="536"/>
        <end position="560"/>
    </location>
</feature>
<evidence type="ECO:0000256" key="8">
    <source>
        <dbReference type="SAM" id="Phobius"/>
    </source>
</evidence>
<evidence type="ECO:0000256" key="5">
    <source>
        <dbReference type="ARBA" id="ARBA00022989"/>
    </source>
</evidence>
<evidence type="ECO:0000256" key="3">
    <source>
        <dbReference type="ARBA" id="ARBA00022692"/>
    </source>
</evidence>